<organism evidence="6 9">
    <name type="scientific">Gallibacterium salpingitidis</name>
    <dbReference type="NCBI Taxonomy" id="505341"/>
    <lineage>
        <taxon>Bacteria</taxon>
        <taxon>Pseudomonadati</taxon>
        <taxon>Pseudomonadota</taxon>
        <taxon>Gammaproteobacteria</taxon>
        <taxon>Pasteurellales</taxon>
        <taxon>Pasteurellaceae</taxon>
        <taxon>Gallibacterium</taxon>
    </lineage>
</organism>
<evidence type="ECO:0000256" key="2">
    <source>
        <dbReference type="ARBA" id="ARBA00023015"/>
    </source>
</evidence>
<evidence type="ECO:0000259" key="5">
    <source>
        <dbReference type="PROSITE" id="PS50931"/>
    </source>
</evidence>
<dbReference type="STRING" id="505341.QV08_10080"/>
<dbReference type="EMBL" id="JTJL01000001">
    <property type="protein sequence ID" value="OBW96435.1"/>
    <property type="molecule type" value="Genomic_DNA"/>
</dbReference>
<dbReference type="PRINTS" id="PR00039">
    <property type="entry name" value="HTHLYSR"/>
</dbReference>
<evidence type="ECO:0000256" key="1">
    <source>
        <dbReference type="ARBA" id="ARBA00009437"/>
    </source>
</evidence>
<dbReference type="Pfam" id="PF03466">
    <property type="entry name" value="LysR_substrate"/>
    <property type="match status" value="1"/>
</dbReference>
<dbReference type="FunFam" id="1.10.10.10:FF:000038">
    <property type="entry name" value="Glycine cleavage system transcriptional activator"/>
    <property type="match status" value="1"/>
</dbReference>
<feature type="domain" description="HTH lysR-type" evidence="5">
    <location>
        <begin position="4"/>
        <end position="61"/>
    </location>
</feature>
<dbReference type="InterPro" id="IPR036390">
    <property type="entry name" value="WH_DNA-bd_sf"/>
</dbReference>
<dbReference type="GO" id="GO:0006351">
    <property type="term" value="P:DNA-templated transcription"/>
    <property type="evidence" value="ECO:0007669"/>
    <property type="project" value="TreeGrafter"/>
</dbReference>
<keyword evidence="2" id="KW-0805">Transcription regulation</keyword>
<proteinExistence type="inferred from homology"/>
<dbReference type="Gene3D" id="1.10.10.10">
    <property type="entry name" value="Winged helix-like DNA-binding domain superfamily/Winged helix DNA-binding domain"/>
    <property type="match status" value="1"/>
</dbReference>
<dbReference type="PANTHER" id="PTHR30537:SF32">
    <property type="entry name" value="HTH-TYPE TRANSCRIPTIONAL REGULATOR DSDC"/>
    <property type="match status" value="1"/>
</dbReference>
<reference evidence="8 9" key="1">
    <citation type="submission" date="2014-11" db="EMBL/GenBank/DDBJ databases">
        <title>Pan-genome of Gallibacterium spp.</title>
        <authorList>
            <person name="Kudirkiene E."/>
            <person name="Bojesen A.M."/>
        </authorList>
    </citation>
    <scope>NUCLEOTIDE SEQUENCE [LARGE SCALE GENOMIC DNA]</scope>
    <source>
        <strain evidence="7 8">18469/18</strain>
        <strain evidence="6 9">F150</strain>
    </source>
</reference>
<evidence type="ECO:0000313" key="6">
    <source>
        <dbReference type="EMBL" id="OBW96435.1"/>
    </source>
</evidence>
<dbReference type="InterPro" id="IPR036388">
    <property type="entry name" value="WH-like_DNA-bd_sf"/>
</dbReference>
<keyword evidence="9" id="KW-1185">Reference proteome</keyword>
<dbReference type="OrthoDB" id="5526340at2"/>
<name>A0A1A7P3N4_9PAST</name>
<dbReference type="SUPFAM" id="SSF53850">
    <property type="entry name" value="Periplasmic binding protein-like II"/>
    <property type="match status" value="1"/>
</dbReference>
<evidence type="ECO:0000313" key="7">
    <source>
        <dbReference type="EMBL" id="OBX08901.1"/>
    </source>
</evidence>
<gene>
    <name evidence="6" type="ORF">QS62_00380</name>
    <name evidence="7" type="ORF">QV09_09225</name>
</gene>
<keyword evidence="4" id="KW-0804">Transcription</keyword>
<evidence type="ECO:0000256" key="3">
    <source>
        <dbReference type="ARBA" id="ARBA00023125"/>
    </source>
</evidence>
<evidence type="ECO:0000256" key="4">
    <source>
        <dbReference type="ARBA" id="ARBA00023163"/>
    </source>
</evidence>
<dbReference type="GO" id="GO:0043565">
    <property type="term" value="F:sequence-specific DNA binding"/>
    <property type="evidence" value="ECO:0007669"/>
    <property type="project" value="TreeGrafter"/>
</dbReference>
<dbReference type="InterPro" id="IPR000847">
    <property type="entry name" value="LysR_HTH_N"/>
</dbReference>
<dbReference type="EMBL" id="JTJU01000051">
    <property type="protein sequence ID" value="OBX08901.1"/>
    <property type="molecule type" value="Genomic_DNA"/>
</dbReference>
<dbReference type="Pfam" id="PF00126">
    <property type="entry name" value="HTH_1"/>
    <property type="match status" value="1"/>
</dbReference>
<dbReference type="InterPro" id="IPR058163">
    <property type="entry name" value="LysR-type_TF_proteobact-type"/>
</dbReference>
<dbReference type="InterPro" id="IPR005119">
    <property type="entry name" value="LysR_subst-bd"/>
</dbReference>
<comment type="similarity">
    <text evidence="1">Belongs to the LysR transcriptional regulatory family.</text>
</comment>
<accession>A0A1A7P3N4</accession>
<comment type="caution">
    <text evidence="6">The sequence shown here is derived from an EMBL/GenBank/DDBJ whole genome shotgun (WGS) entry which is preliminary data.</text>
</comment>
<dbReference type="PROSITE" id="PS50931">
    <property type="entry name" value="HTH_LYSR"/>
    <property type="match status" value="1"/>
</dbReference>
<dbReference type="Proteomes" id="UP000092649">
    <property type="component" value="Unassembled WGS sequence"/>
</dbReference>
<dbReference type="Gene3D" id="3.40.190.10">
    <property type="entry name" value="Periplasmic binding protein-like II"/>
    <property type="match status" value="2"/>
</dbReference>
<dbReference type="AlphaFoldDB" id="A0A1A7P3N4"/>
<keyword evidence="3" id="KW-0238">DNA-binding</keyword>
<dbReference type="GO" id="GO:0003700">
    <property type="term" value="F:DNA-binding transcription factor activity"/>
    <property type="evidence" value="ECO:0007669"/>
    <property type="project" value="InterPro"/>
</dbReference>
<dbReference type="PATRIC" id="fig|505341.3.peg.74"/>
<dbReference type="SUPFAM" id="SSF46785">
    <property type="entry name" value="Winged helix' DNA-binding domain"/>
    <property type="match status" value="1"/>
</dbReference>
<dbReference type="PANTHER" id="PTHR30537">
    <property type="entry name" value="HTH-TYPE TRANSCRIPTIONAL REGULATOR"/>
    <property type="match status" value="1"/>
</dbReference>
<protein>
    <recommendedName>
        <fullName evidence="5">HTH lysR-type domain-containing protein</fullName>
    </recommendedName>
</protein>
<evidence type="ECO:0000313" key="9">
    <source>
        <dbReference type="Proteomes" id="UP000092649"/>
    </source>
</evidence>
<dbReference type="Proteomes" id="UP000092527">
    <property type="component" value="Unassembled WGS sequence"/>
</dbReference>
<dbReference type="RefSeq" id="WP_066104179.1">
    <property type="nucleotide sequence ID" value="NZ_CP103875.1"/>
</dbReference>
<sequence length="222" mass="25515">MKLPPLEALRYFEVVARHLSFTQAADELCVSQSAVSQKILLLENRLGYKLFHRKPRQLTLSREGSELLRHVILAFDQLQQAMQHISDIQQIRSIDLYCMPSMASCWLMPYLQDLYVSCPEISLNLVVDTCEPNFRDDAIDVALCHGYGDMPSMLKQFLLHDYIYSVVSKTLFEKYDCDLERCLQQIPLLHDSLPQPLLGGNGLYIMVKILIHKQDIVTTAQI</sequence>
<evidence type="ECO:0000313" key="8">
    <source>
        <dbReference type="Proteomes" id="UP000092527"/>
    </source>
</evidence>